<evidence type="ECO:0000256" key="1">
    <source>
        <dbReference type="SAM" id="Phobius"/>
    </source>
</evidence>
<evidence type="ECO:0000313" key="3">
    <source>
        <dbReference type="Proteomes" id="UP000039865"/>
    </source>
</evidence>
<accession>A0A078AP71</accession>
<protein>
    <submittedName>
        <fullName evidence="2">Uncharacterized protein</fullName>
    </submittedName>
</protein>
<feature type="transmembrane region" description="Helical" evidence="1">
    <location>
        <begin position="179"/>
        <end position="198"/>
    </location>
</feature>
<evidence type="ECO:0000313" key="2">
    <source>
        <dbReference type="EMBL" id="CDW83117.1"/>
    </source>
</evidence>
<reference evidence="2 3" key="1">
    <citation type="submission" date="2014-06" db="EMBL/GenBank/DDBJ databases">
        <authorList>
            <person name="Swart Estienne"/>
        </authorList>
    </citation>
    <scope>NUCLEOTIDE SEQUENCE [LARGE SCALE GENOMIC DNA]</scope>
    <source>
        <strain evidence="2 3">130c</strain>
    </source>
</reference>
<dbReference type="OrthoDB" id="311980at2759"/>
<dbReference type="InParanoid" id="A0A078AP71"/>
<keyword evidence="1" id="KW-0472">Membrane</keyword>
<name>A0A078AP71_STYLE</name>
<keyword evidence="1" id="KW-1133">Transmembrane helix</keyword>
<sequence>MYQALKIKERPESEFGPGKDPYSTFPNEARALIHQDLNITAEQRRADFLVRLEEAKLKAKPTEVSPELWEKYIKDPDFYKNDKQVVNIDMKGQEILERLDINLEILRKLQDKHYEIDIEYEMNRDLYEKQRVKDEFLEAHKEDNKVLNSYYETTYKKAKGNQSSYFLYKNPYEPKDLRFHFLVSVGTTLLTTVFLGLINPLLPLVLTYDYFLLANYAKVLNQTTFVMALDASKRHVYLNRLNFLGYHTEMKETRIPLINIRFMGEYTNKYVTLDNRGLLPSFSRIMNYGMPLFNKKTSTYDINEKIGQKDIVDTEKNLTDDQNNFKRFWRFMANSETYLIPIDHEQTDNSFLDKSIVFDLINGRQKAILRRDFSIMEEGLQKIRDDMEEAYKDYLTSKDIPFTTQREELQRKYSYYRPNREFSGNMENAKLKKVDDGTFTDNGYR</sequence>
<keyword evidence="3" id="KW-1185">Reference proteome</keyword>
<dbReference type="Proteomes" id="UP000039865">
    <property type="component" value="Unassembled WGS sequence"/>
</dbReference>
<keyword evidence="1" id="KW-0812">Transmembrane</keyword>
<organism evidence="2 3">
    <name type="scientific">Stylonychia lemnae</name>
    <name type="common">Ciliate</name>
    <dbReference type="NCBI Taxonomy" id="5949"/>
    <lineage>
        <taxon>Eukaryota</taxon>
        <taxon>Sar</taxon>
        <taxon>Alveolata</taxon>
        <taxon>Ciliophora</taxon>
        <taxon>Intramacronucleata</taxon>
        <taxon>Spirotrichea</taxon>
        <taxon>Stichotrichia</taxon>
        <taxon>Sporadotrichida</taxon>
        <taxon>Oxytrichidae</taxon>
        <taxon>Stylonychinae</taxon>
        <taxon>Stylonychia</taxon>
    </lineage>
</organism>
<gene>
    <name evidence="2" type="primary">Contig12520.g13360</name>
    <name evidence="2" type="ORF">STYLEM_12156</name>
</gene>
<proteinExistence type="predicted"/>
<dbReference type="AlphaFoldDB" id="A0A078AP71"/>
<dbReference type="EMBL" id="CCKQ01011544">
    <property type="protein sequence ID" value="CDW83117.1"/>
    <property type="molecule type" value="Genomic_DNA"/>
</dbReference>